<name>A0ACB9HBQ1_CICIN</name>
<keyword evidence="2" id="KW-1185">Reference proteome</keyword>
<dbReference type="EMBL" id="CM042009">
    <property type="protein sequence ID" value="KAI3792868.1"/>
    <property type="molecule type" value="Genomic_DNA"/>
</dbReference>
<accession>A0ACB9HBQ1</accession>
<protein>
    <submittedName>
        <fullName evidence="1">Uncharacterized protein</fullName>
    </submittedName>
</protein>
<gene>
    <name evidence="1" type="ORF">L2E82_06759</name>
</gene>
<reference evidence="2" key="1">
    <citation type="journal article" date="2022" name="Mol. Ecol. Resour.">
        <title>The genomes of chicory, endive, great burdock and yacon provide insights into Asteraceae palaeo-polyploidization history and plant inulin production.</title>
        <authorList>
            <person name="Fan W."/>
            <person name="Wang S."/>
            <person name="Wang H."/>
            <person name="Wang A."/>
            <person name="Jiang F."/>
            <person name="Liu H."/>
            <person name="Zhao H."/>
            <person name="Xu D."/>
            <person name="Zhang Y."/>
        </authorList>
    </citation>
    <scope>NUCLEOTIDE SEQUENCE [LARGE SCALE GENOMIC DNA]</scope>
    <source>
        <strain evidence="2">cv. Punajuju</strain>
    </source>
</reference>
<organism evidence="1 2">
    <name type="scientific">Cichorium intybus</name>
    <name type="common">Chicory</name>
    <dbReference type="NCBI Taxonomy" id="13427"/>
    <lineage>
        <taxon>Eukaryota</taxon>
        <taxon>Viridiplantae</taxon>
        <taxon>Streptophyta</taxon>
        <taxon>Embryophyta</taxon>
        <taxon>Tracheophyta</taxon>
        <taxon>Spermatophyta</taxon>
        <taxon>Magnoliopsida</taxon>
        <taxon>eudicotyledons</taxon>
        <taxon>Gunneridae</taxon>
        <taxon>Pentapetalae</taxon>
        <taxon>asterids</taxon>
        <taxon>campanulids</taxon>
        <taxon>Asterales</taxon>
        <taxon>Asteraceae</taxon>
        <taxon>Cichorioideae</taxon>
        <taxon>Cichorieae</taxon>
        <taxon>Cichoriinae</taxon>
        <taxon>Cichorium</taxon>
    </lineage>
</organism>
<dbReference type="Proteomes" id="UP001055811">
    <property type="component" value="Linkage Group LG01"/>
</dbReference>
<reference evidence="1 2" key="2">
    <citation type="journal article" date="2022" name="Mol. Ecol. Resour.">
        <title>The genomes of chicory, endive, great burdock and yacon provide insights into Asteraceae paleo-polyploidization history and plant inulin production.</title>
        <authorList>
            <person name="Fan W."/>
            <person name="Wang S."/>
            <person name="Wang H."/>
            <person name="Wang A."/>
            <person name="Jiang F."/>
            <person name="Liu H."/>
            <person name="Zhao H."/>
            <person name="Xu D."/>
            <person name="Zhang Y."/>
        </authorList>
    </citation>
    <scope>NUCLEOTIDE SEQUENCE [LARGE SCALE GENOMIC DNA]</scope>
    <source>
        <strain evidence="2">cv. Punajuju</strain>
        <tissue evidence="1">Leaves</tissue>
    </source>
</reference>
<proteinExistence type="predicted"/>
<sequence length="120" mass="13347">MSGEEGRDKKLIVSLCDYNKFLTLPGECLSDSFTRFSLIITRLLGAGAEETVKSNQTQLGGPLALAAERKLPMSDGRASINFGREKDEEKLKAFVATTRSIEVWSSGDEEEMYEYKRKGC</sequence>
<evidence type="ECO:0000313" key="1">
    <source>
        <dbReference type="EMBL" id="KAI3792868.1"/>
    </source>
</evidence>
<evidence type="ECO:0000313" key="2">
    <source>
        <dbReference type="Proteomes" id="UP001055811"/>
    </source>
</evidence>
<comment type="caution">
    <text evidence="1">The sequence shown here is derived from an EMBL/GenBank/DDBJ whole genome shotgun (WGS) entry which is preliminary data.</text>
</comment>